<organism evidence="9 10">
    <name type="scientific">Paenibacillus zeisoli</name>
    <dbReference type="NCBI Taxonomy" id="2496267"/>
    <lineage>
        <taxon>Bacteria</taxon>
        <taxon>Bacillati</taxon>
        <taxon>Bacillota</taxon>
        <taxon>Bacilli</taxon>
        <taxon>Bacillales</taxon>
        <taxon>Paenibacillaceae</taxon>
        <taxon>Paenibacillus</taxon>
    </lineage>
</organism>
<reference evidence="9 10" key="1">
    <citation type="submission" date="2018-12" db="EMBL/GenBank/DDBJ databases">
        <authorList>
            <person name="Sun L."/>
            <person name="Chen Z."/>
        </authorList>
    </citation>
    <scope>NUCLEOTIDE SEQUENCE [LARGE SCALE GENOMIC DNA]</scope>
    <source>
        <strain evidence="9 10">3-5-3</strain>
    </source>
</reference>
<keyword evidence="2" id="KW-0813">Transport</keyword>
<evidence type="ECO:0000256" key="2">
    <source>
        <dbReference type="ARBA" id="ARBA00022448"/>
    </source>
</evidence>
<name>A0A433XNQ7_9BACL</name>
<proteinExistence type="predicted"/>
<keyword evidence="4 7" id="KW-0812">Transmembrane</keyword>
<evidence type="ECO:0000256" key="6">
    <source>
        <dbReference type="ARBA" id="ARBA00023136"/>
    </source>
</evidence>
<evidence type="ECO:0000313" key="9">
    <source>
        <dbReference type="EMBL" id="RUT35709.1"/>
    </source>
</evidence>
<dbReference type="GO" id="GO:0005886">
    <property type="term" value="C:plasma membrane"/>
    <property type="evidence" value="ECO:0007669"/>
    <property type="project" value="UniProtKB-SubCell"/>
</dbReference>
<dbReference type="Pfam" id="PF07690">
    <property type="entry name" value="MFS_1"/>
    <property type="match status" value="1"/>
</dbReference>
<feature type="transmembrane region" description="Helical" evidence="7">
    <location>
        <begin position="255"/>
        <end position="275"/>
    </location>
</feature>
<dbReference type="InterPro" id="IPR020846">
    <property type="entry name" value="MFS_dom"/>
</dbReference>
<dbReference type="PROSITE" id="PS50850">
    <property type="entry name" value="MFS"/>
    <property type="match status" value="1"/>
</dbReference>
<evidence type="ECO:0000256" key="3">
    <source>
        <dbReference type="ARBA" id="ARBA00022475"/>
    </source>
</evidence>
<feature type="transmembrane region" description="Helical" evidence="7">
    <location>
        <begin position="282"/>
        <end position="300"/>
    </location>
</feature>
<evidence type="ECO:0000313" key="10">
    <source>
        <dbReference type="Proteomes" id="UP000272464"/>
    </source>
</evidence>
<dbReference type="Gene3D" id="1.20.1250.20">
    <property type="entry name" value="MFS general substrate transporter like domains"/>
    <property type="match status" value="1"/>
</dbReference>
<feature type="transmembrane region" description="Helical" evidence="7">
    <location>
        <begin position="50"/>
        <end position="72"/>
    </location>
</feature>
<comment type="caution">
    <text evidence="9">The sequence shown here is derived from an EMBL/GenBank/DDBJ whole genome shotgun (WGS) entry which is preliminary data.</text>
</comment>
<dbReference type="InterPro" id="IPR005829">
    <property type="entry name" value="Sugar_transporter_CS"/>
</dbReference>
<dbReference type="CDD" id="cd17329">
    <property type="entry name" value="MFS_MdtH_MDR_like"/>
    <property type="match status" value="1"/>
</dbReference>
<dbReference type="PROSITE" id="PS00216">
    <property type="entry name" value="SUGAR_TRANSPORT_1"/>
    <property type="match status" value="1"/>
</dbReference>
<sequence>MNVSSKQPHLFKRYDLAIWIRIFGNALNAMTTFIIRPFLAIYLYDKLGGSLVSAMLVIGLQPFAGMLTGIFGGGLSDRFGRKPVMIIALLIQILGLGAYTLADNVWAFAAITAIMGVGSALFNPAANAMISDVVDARQQTEVFALLHTASNVGAAFGPVIGLLLFQWDSTLVFITNALILLAYLLLVLWKVPESVNRIPDQAQTEPVIPTSGRWLDHKVLYGITILAMPIGMIYALVISILPFHLSDHFTHSADILASLMTFNGIMVIALQLWVTKKTQLMLAYRVIGVSYALYALVAFGYGWSRYVALLFVIEFIFSIGEMLIGPQLQNEVSTMAPEGKRGFYFAIFGLHLQLPLAFGPVLGGLVYTAWNGTIMFMLLGILFILAGAAQVVLLRWLRKQKQAVLKLDTSNLTVRNEESFST</sequence>
<protein>
    <submittedName>
        <fullName evidence="9">MFS transporter</fullName>
    </submittedName>
</protein>
<feature type="transmembrane region" description="Helical" evidence="7">
    <location>
        <begin position="142"/>
        <end position="165"/>
    </location>
</feature>
<keyword evidence="5 7" id="KW-1133">Transmembrane helix</keyword>
<evidence type="ECO:0000259" key="8">
    <source>
        <dbReference type="PROSITE" id="PS50850"/>
    </source>
</evidence>
<dbReference type="PANTHER" id="PTHR43414">
    <property type="entry name" value="MULTIDRUG RESISTANCE PROTEIN MDTG"/>
    <property type="match status" value="1"/>
</dbReference>
<evidence type="ECO:0000256" key="4">
    <source>
        <dbReference type="ARBA" id="ARBA00022692"/>
    </source>
</evidence>
<dbReference type="SUPFAM" id="SSF103473">
    <property type="entry name" value="MFS general substrate transporter"/>
    <property type="match status" value="1"/>
</dbReference>
<feature type="transmembrane region" description="Helical" evidence="7">
    <location>
        <begin position="306"/>
        <end position="324"/>
    </location>
</feature>
<keyword evidence="10" id="KW-1185">Reference proteome</keyword>
<keyword evidence="6 7" id="KW-0472">Membrane</keyword>
<dbReference type="RefSeq" id="WP_127197409.1">
    <property type="nucleotide sequence ID" value="NZ_RZNX01000001.1"/>
</dbReference>
<keyword evidence="3" id="KW-1003">Cell membrane</keyword>
<feature type="transmembrane region" description="Helical" evidence="7">
    <location>
        <begin position="108"/>
        <end position="130"/>
    </location>
</feature>
<dbReference type="GO" id="GO:0022857">
    <property type="term" value="F:transmembrane transporter activity"/>
    <property type="evidence" value="ECO:0007669"/>
    <property type="project" value="InterPro"/>
</dbReference>
<evidence type="ECO:0000256" key="1">
    <source>
        <dbReference type="ARBA" id="ARBA00004651"/>
    </source>
</evidence>
<feature type="transmembrane region" description="Helical" evidence="7">
    <location>
        <begin position="219"/>
        <end position="243"/>
    </location>
</feature>
<dbReference type="AlphaFoldDB" id="A0A433XNQ7"/>
<dbReference type="EMBL" id="RZNX01000001">
    <property type="protein sequence ID" value="RUT35709.1"/>
    <property type="molecule type" value="Genomic_DNA"/>
</dbReference>
<comment type="subcellular location">
    <subcellularLocation>
        <location evidence="1">Cell membrane</location>
        <topology evidence="1">Multi-pass membrane protein</topology>
    </subcellularLocation>
</comment>
<accession>A0A433XNQ7</accession>
<feature type="transmembrane region" description="Helical" evidence="7">
    <location>
        <begin position="84"/>
        <end position="102"/>
    </location>
</feature>
<feature type="transmembrane region" description="Helical" evidence="7">
    <location>
        <begin position="171"/>
        <end position="189"/>
    </location>
</feature>
<dbReference type="InterPro" id="IPR011701">
    <property type="entry name" value="MFS"/>
</dbReference>
<dbReference type="PANTHER" id="PTHR43414:SF1">
    <property type="entry name" value="PEPTIDE PERMEASE"/>
    <property type="match status" value="1"/>
</dbReference>
<feature type="transmembrane region" description="Helical" evidence="7">
    <location>
        <begin position="374"/>
        <end position="397"/>
    </location>
</feature>
<gene>
    <name evidence="9" type="ORF">EJP77_01435</name>
</gene>
<dbReference type="OrthoDB" id="9793283at2"/>
<feature type="domain" description="Major facilitator superfamily (MFS) profile" evidence="8">
    <location>
        <begin position="17"/>
        <end position="398"/>
    </location>
</feature>
<evidence type="ECO:0000256" key="5">
    <source>
        <dbReference type="ARBA" id="ARBA00022989"/>
    </source>
</evidence>
<dbReference type="Proteomes" id="UP000272464">
    <property type="component" value="Unassembled WGS sequence"/>
</dbReference>
<feature type="transmembrane region" description="Helical" evidence="7">
    <location>
        <begin position="344"/>
        <end position="368"/>
    </location>
</feature>
<feature type="transmembrane region" description="Helical" evidence="7">
    <location>
        <begin position="20"/>
        <end position="44"/>
    </location>
</feature>
<evidence type="ECO:0000256" key="7">
    <source>
        <dbReference type="SAM" id="Phobius"/>
    </source>
</evidence>
<dbReference type="InterPro" id="IPR036259">
    <property type="entry name" value="MFS_trans_sf"/>
</dbReference>